<accession>A0A7J8M9G8</accession>
<comment type="caution">
    <text evidence="1">The sequence shown here is derived from an EMBL/GenBank/DDBJ whole genome shotgun (WGS) entry which is preliminary data.</text>
</comment>
<reference evidence="1 2" key="1">
    <citation type="journal article" date="2019" name="Genome Biol. Evol.">
        <title>Insights into the evolution of the New World diploid cottons (Gossypium, subgenus Houzingenia) based on genome sequencing.</title>
        <authorList>
            <person name="Grover C.E."/>
            <person name="Arick M.A. 2nd"/>
            <person name="Thrash A."/>
            <person name="Conover J.L."/>
            <person name="Sanders W.S."/>
            <person name="Peterson D.G."/>
            <person name="Frelichowski J.E."/>
            <person name="Scheffler J.A."/>
            <person name="Scheffler B.E."/>
            <person name="Wendel J.F."/>
        </authorList>
    </citation>
    <scope>NUCLEOTIDE SEQUENCE [LARGE SCALE GENOMIC DNA]</scope>
    <source>
        <strain evidence="1">157</strain>
        <tissue evidence="1">Leaf</tissue>
    </source>
</reference>
<protein>
    <submittedName>
        <fullName evidence="1">Uncharacterized protein</fullName>
    </submittedName>
</protein>
<evidence type="ECO:0000313" key="1">
    <source>
        <dbReference type="EMBL" id="MBA0561336.1"/>
    </source>
</evidence>
<evidence type="ECO:0000313" key="2">
    <source>
        <dbReference type="Proteomes" id="UP000593572"/>
    </source>
</evidence>
<gene>
    <name evidence="1" type="ORF">Golob_018176</name>
</gene>
<dbReference type="AlphaFoldDB" id="A0A7J8M9G8"/>
<dbReference type="EMBL" id="JABEZX010000007">
    <property type="protein sequence ID" value="MBA0561336.1"/>
    <property type="molecule type" value="Genomic_DNA"/>
</dbReference>
<name>A0A7J8M9G8_9ROSI</name>
<organism evidence="1 2">
    <name type="scientific">Gossypium lobatum</name>
    <dbReference type="NCBI Taxonomy" id="34289"/>
    <lineage>
        <taxon>Eukaryota</taxon>
        <taxon>Viridiplantae</taxon>
        <taxon>Streptophyta</taxon>
        <taxon>Embryophyta</taxon>
        <taxon>Tracheophyta</taxon>
        <taxon>Spermatophyta</taxon>
        <taxon>Magnoliopsida</taxon>
        <taxon>eudicotyledons</taxon>
        <taxon>Gunneridae</taxon>
        <taxon>Pentapetalae</taxon>
        <taxon>rosids</taxon>
        <taxon>malvids</taxon>
        <taxon>Malvales</taxon>
        <taxon>Malvaceae</taxon>
        <taxon>Malvoideae</taxon>
        <taxon>Gossypium</taxon>
    </lineage>
</organism>
<sequence>AFLLEASLKVYSLATFVSKAPLKITIFSSKEGTLRGLFPEEQAKIIGSIPLGNALQPDKRVWRGDKLGEYTTKNRYKRCVKEDLNLLRNEITTYLEQTRNYYSKIWNLKIPSKQMTVTLPPIHDNQEWKQWLAETFNINNAYKSTCLAVSLWAIWHNMNKYYHEEANGTAHAMAAWGRGSDSSAFWVEETPLESGEDKGSTKLRGTRKMMNLGEKIKTRTMGLFTESIVEETFGDVATEPRHRPRYATIE</sequence>
<feature type="non-terminal residue" evidence="1">
    <location>
        <position position="1"/>
    </location>
</feature>
<keyword evidence="2" id="KW-1185">Reference proteome</keyword>
<dbReference type="Proteomes" id="UP000593572">
    <property type="component" value="Unassembled WGS sequence"/>
</dbReference>
<proteinExistence type="predicted"/>